<proteinExistence type="predicted"/>
<reference evidence="2" key="1">
    <citation type="submission" date="2020-11" db="EMBL/GenBank/DDBJ databases">
        <authorList>
            <person name="Tran Van P."/>
        </authorList>
    </citation>
    <scope>NUCLEOTIDE SEQUENCE</scope>
</reference>
<name>A0A7R9ASJ3_TIMSH</name>
<dbReference type="AlphaFoldDB" id="A0A7R9ASJ3"/>
<sequence length="170" mass="18581">MGYARVSLLALLASSVRPSTVFFPSPQKGIKAMGGLTLDSVGEGGRDPTVVVPVLKDSSFRNERNNFNLETVGLVYTLPAPDDNLKKPLSSRSTKRMFADEAAEYDKLHFDDILQAHKIIRPDVHVSPLVTRYTPDTQPYGTFAALLETDSVLGLWAVLVAALSDNTTFK</sequence>
<protein>
    <submittedName>
        <fullName evidence="2">Uncharacterized protein</fullName>
    </submittedName>
</protein>
<gene>
    <name evidence="2" type="ORF">TSIB3V08_LOCUS3873</name>
</gene>
<keyword evidence="1" id="KW-0732">Signal</keyword>
<feature type="signal peptide" evidence="1">
    <location>
        <begin position="1"/>
        <end position="18"/>
    </location>
</feature>
<evidence type="ECO:0000313" key="2">
    <source>
        <dbReference type="EMBL" id="CAD7259671.1"/>
    </source>
</evidence>
<organism evidence="2">
    <name type="scientific">Timema shepardi</name>
    <name type="common">Walking stick</name>
    <dbReference type="NCBI Taxonomy" id="629360"/>
    <lineage>
        <taxon>Eukaryota</taxon>
        <taxon>Metazoa</taxon>
        <taxon>Ecdysozoa</taxon>
        <taxon>Arthropoda</taxon>
        <taxon>Hexapoda</taxon>
        <taxon>Insecta</taxon>
        <taxon>Pterygota</taxon>
        <taxon>Neoptera</taxon>
        <taxon>Polyneoptera</taxon>
        <taxon>Phasmatodea</taxon>
        <taxon>Timematodea</taxon>
        <taxon>Timematoidea</taxon>
        <taxon>Timematidae</taxon>
        <taxon>Timema</taxon>
    </lineage>
</organism>
<evidence type="ECO:0000256" key="1">
    <source>
        <dbReference type="SAM" id="SignalP"/>
    </source>
</evidence>
<accession>A0A7R9ASJ3</accession>
<feature type="chain" id="PRO_5031276065" evidence="1">
    <location>
        <begin position="19"/>
        <end position="170"/>
    </location>
</feature>
<dbReference type="EMBL" id="OC001332">
    <property type="protein sequence ID" value="CAD7259671.1"/>
    <property type="molecule type" value="Genomic_DNA"/>
</dbReference>